<dbReference type="SUPFAM" id="SSF47459">
    <property type="entry name" value="HLH, helix-loop-helix DNA-binding domain"/>
    <property type="match status" value="1"/>
</dbReference>
<dbReference type="Gene3D" id="4.10.280.10">
    <property type="entry name" value="Helix-loop-helix DNA-binding domain"/>
    <property type="match status" value="1"/>
</dbReference>
<name>A0ABD3X5N7_SINWO</name>
<dbReference type="InterPro" id="IPR011598">
    <property type="entry name" value="bHLH_dom"/>
</dbReference>
<feature type="domain" description="BHLH" evidence="1">
    <location>
        <begin position="73"/>
        <end position="127"/>
    </location>
</feature>
<comment type="caution">
    <text evidence="2">The sequence shown here is derived from an EMBL/GenBank/DDBJ whole genome shotgun (WGS) entry which is preliminary data.</text>
</comment>
<organism evidence="2 3">
    <name type="scientific">Sinanodonta woodiana</name>
    <name type="common">Chinese pond mussel</name>
    <name type="synonym">Anodonta woodiana</name>
    <dbReference type="NCBI Taxonomy" id="1069815"/>
    <lineage>
        <taxon>Eukaryota</taxon>
        <taxon>Metazoa</taxon>
        <taxon>Spiralia</taxon>
        <taxon>Lophotrochozoa</taxon>
        <taxon>Mollusca</taxon>
        <taxon>Bivalvia</taxon>
        <taxon>Autobranchia</taxon>
        <taxon>Heteroconchia</taxon>
        <taxon>Palaeoheterodonta</taxon>
        <taxon>Unionida</taxon>
        <taxon>Unionoidea</taxon>
        <taxon>Unionidae</taxon>
        <taxon>Unioninae</taxon>
        <taxon>Sinanodonta</taxon>
    </lineage>
</organism>
<dbReference type="SMART" id="SM00353">
    <property type="entry name" value="HLH"/>
    <property type="match status" value="1"/>
</dbReference>
<evidence type="ECO:0000259" key="1">
    <source>
        <dbReference type="PROSITE" id="PS50888"/>
    </source>
</evidence>
<proteinExistence type="predicted"/>
<reference evidence="2 3" key="1">
    <citation type="submission" date="2024-11" db="EMBL/GenBank/DDBJ databases">
        <title>Chromosome-level genome assembly of the freshwater bivalve Anodonta woodiana.</title>
        <authorList>
            <person name="Chen X."/>
        </authorList>
    </citation>
    <scope>NUCLEOTIDE SEQUENCE [LARGE SCALE GENOMIC DNA]</scope>
    <source>
        <strain evidence="2">MN2024</strain>
        <tissue evidence="2">Gills</tissue>
    </source>
</reference>
<dbReference type="EMBL" id="JBJQND010000003">
    <property type="protein sequence ID" value="KAL3881552.1"/>
    <property type="molecule type" value="Genomic_DNA"/>
</dbReference>
<keyword evidence="3" id="KW-1185">Reference proteome</keyword>
<protein>
    <recommendedName>
        <fullName evidence="1">BHLH domain-containing protein</fullName>
    </recommendedName>
</protein>
<dbReference type="PANTHER" id="PTHR19290:SF164">
    <property type="entry name" value="BHLH DOMAIN-CONTAINING PROTEIN"/>
    <property type="match status" value="1"/>
</dbReference>
<dbReference type="PROSITE" id="PS50888">
    <property type="entry name" value="BHLH"/>
    <property type="match status" value="1"/>
</dbReference>
<dbReference type="AlphaFoldDB" id="A0ABD3X5N7"/>
<dbReference type="PANTHER" id="PTHR19290">
    <property type="entry name" value="BASIC HELIX-LOOP-HELIX PROTEIN NEUROGENIN-RELATED"/>
    <property type="match status" value="1"/>
</dbReference>
<sequence length="247" mass="27188">MADPVNSGIGLNDALTSDEETCDYVDIIGDYTSETESQGTRTTTVSSSSYISSPMTIKTSYTTNGLSLEEIRELRAKVNSRERKRMHDLNVALDSLREVMPYARGPSVRKLSKISTLTLARNYIQMLTKSLEEMKQLLDDIYRSSAANRIPGTALPPYRSFPGSVPHIGHSVAGAGYTLPPLGNPRVVMENCSSVCSHMNCSCYMPNSGSFRNPREYEITPLFGNRASVTSSSIPTIMYGDPSRHIK</sequence>
<dbReference type="Proteomes" id="UP001634394">
    <property type="component" value="Unassembled WGS sequence"/>
</dbReference>
<dbReference type="InterPro" id="IPR050359">
    <property type="entry name" value="bHLH_transcription_factors"/>
</dbReference>
<gene>
    <name evidence="2" type="ORF">ACJMK2_027978</name>
</gene>
<dbReference type="Pfam" id="PF00010">
    <property type="entry name" value="HLH"/>
    <property type="match status" value="1"/>
</dbReference>
<evidence type="ECO:0000313" key="3">
    <source>
        <dbReference type="Proteomes" id="UP001634394"/>
    </source>
</evidence>
<evidence type="ECO:0000313" key="2">
    <source>
        <dbReference type="EMBL" id="KAL3881552.1"/>
    </source>
</evidence>
<dbReference type="InterPro" id="IPR036638">
    <property type="entry name" value="HLH_DNA-bd_sf"/>
</dbReference>
<accession>A0ABD3X5N7</accession>